<evidence type="ECO:0000256" key="2">
    <source>
        <dbReference type="ARBA" id="ARBA00023125"/>
    </source>
</evidence>
<keyword evidence="4" id="KW-0175">Coiled coil</keyword>
<dbReference type="InterPro" id="IPR013762">
    <property type="entry name" value="Integrase-like_cat_sf"/>
</dbReference>
<keyword evidence="2" id="KW-0238">DNA-binding</keyword>
<evidence type="ECO:0000256" key="4">
    <source>
        <dbReference type="SAM" id="Coils"/>
    </source>
</evidence>
<evidence type="ECO:0000313" key="7">
    <source>
        <dbReference type="Proteomes" id="UP000070155"/>
    </source>
</evidence>
<dbReference type="GO" id="GO:0006310">
    <property type="term" value="P:DNA recombination"/>
    <property type="evidence" value="ECO:0007669"/>
    <property type="project" value="UniProtKB-KW"/>
</dbReference>
<dbReference type="PROSITE" id="PS51898">
    <property type="entry name" value="TYR_RECOMBINASE"/>
    <property type="match status" value="1"/>
</dbReference>
<keyword evidence="3" id="KW-0233">DNA recombination</keyword>
<dbReference type="GO" id="GO:0015074">
    <property type="term" value="P:DNA integration"/>
    <property type="evidence" value="ECO:0007669"/>
    <property type="project" value="UniProtKB-KW"/>
</dbReference>
<proteinExistence type="predicted"/>
<accession>A0A133UKJ1</accession>
<feature type="domain" description="Tyr recombinase" evidence="5">
    <location>
        <begin position="116"/>
        <end position="313"/>
    </location>
</feature>
<evidence type="ECO:0000256" key="1">
    <source>
        <dbReference type="ARBA" id="ARBA00022908"/>
    </source>
</evidence>
<dbReference type="CDD" id="cd00397">
    <property type="entry name" value="DNA_BRE_C"/>
    <property type="match status" value="1"/>
</dbReference>
<reference evidence="6 7" key="1">
    <citation type="journal article" date="2016" name="Sci. Rep.">
        <title>Metabolic traits of an uncultured archaeal lineage -MSBL1- from brine pools of the Red Sea.</title>
        <authorList>
            <person name="Mwirichia R."/>
            <person name="Alam I."/>
            <person name="Rashid M."/>
            <person name="Vinu M."/>
            <person name="Ba-Alawi W."/>
            <person name="Anthony Kamau A."/>
            <person name="Kamanda Ngugi D."/>
            <person name="Goker M."/>
            <person name="Klenk H.P."/>
            <person name="Bajic V."/>
            <person name="Stingl U."/>
        </authorList>
    </citation>
    <scope>NUCLEOTIDE SEQUENCE [LARGE SCALE GENOMIC DNA]</scope>
    <source>
        <strain evidence="6">SCGC-AAA259I07</strain>
    </source>
</reference>
<evidence type="ECO:0000259" key="5">
    <source>
        <dbReference type="PROSITE" id="PS51898"/>
    </source>
</evidence>
<dbReference type="Proteomes" id="UP000070155">
    <property type="component" value="Unassembled WGS sequence"/>
</dbReference>
<dbReference type="EMBL" id="LHXQ01000036">
    <property type="protein sequence ID" value="KXA94640.1"/>
    <property type="molecule type" value="Genomic_DNA"/>
</dbReference>
<evidence type="ECO:0000313" key="6">
    <source>
        <dbReference type="EMBL" id="KXA94640.1"/>
    </source>
</evidence>
<dbReference type="InterPro" id="IPR002104">
    <property type="entry name" value="Integrase_catalytic"/>
</dbReference>
<feature type="coiled-coil region" evidence="4">
    <location>
        <begin position="332"/>
        <end position="396"/>
    </location>
</feature>
<dbReference type="Pfam" id="PF00589">
    <property type="entry name" value="Phage_integrase"/>
    <property type="match status" value="1"/>
</dbReference>
<name>A0A133UKJ1_9EURY</name>
<comment type="caution">
    <text evidence="6">The sequence shown here is derived from an EMBL/GenBank/DDBJ whole genome shotgun (WGS) entry which is preliminary data.</text>
</comment>
<sequence>MVKKDADGTEVGGSTRSHYRGRLSRFCDYHGMDPHQLIEEAYYSGSGGGEAPWLDRNPAEERITEYYQHLVTPEDEGGEGLSENTASTYFRILKTFYEKNGVKVDLKAPTAPRANDIPDDLDRFDVRKLVYTAPNPRDRAIILVAFQSGMKTREICRLDYGHYRKGRDLMEKHGFSCLPIRKVRKKTKIKHTTFLGGDAIEVLETYLQERRGEEGEITGESPLFVKERCSSPERIEPRHIQKMMRRTAERAGFEQEKGKMNPISIKNLRDTFSSILKSKGANDVMVEHWMGHAPPYKGAYHNLRLEDMATEYEEYLHHLSITGPEERTDRRIEDLHAKLGERDERIDNLEEQVKELRSKVESIDSFGRLLDSSGELEELKETIEESVEKALREKEK</sequence>
<protein>
    <recommendedName>
        <fullName evidence="5">Tyr recombinase domain-containing protein</fullName>
    </recommendedName>
</protein>
<keyword evidence="7" id="KW-1185">Reference proteome</keyword>
<evidence type="ECO:0000256" key="3">
    <source>
        <dbReference type="ARBA" id="ARBA00023172"/>
    </source>
</evidence>
<dbReference type="Gene3D" id="1.10.443.10">
    <property type="entry name" value="Intergrase catalytic core"/>
    <property type="match status" value="1"/>
</dbReference>
<dbReference type="AlphaFoldDB" id="A0A133UKJ1"/>
<dbReference type="GO" id="GO:0003677">
    <property type="term" value="F:DNA binding"/>
    <property type="evidence" value="ECO:0007669"/>
    <property type="project" value="UniProtKB-KW"/>
</dbReference>
<dbReference type="InterPro" id="IPR050090">
    <property type="entry name" value="Tyrosine_recombinase_XerCD"/>
</dbReference>
<dbReference type="PANTHER" id="PTHR30349:SF41">
    <property type="entry name" value="INTEGRASE_RECOMBINASE PROTEIN MJ0367-RELATED"/>
    <property type="match status" value="1"/>
</dbReference>
<dbReference type="PANTHER" id="PTHR30349">
    <property type="entry name" value="PHAGE INTEGRASE-RELATED"/>
    <property type="match status" value="1"/>
</dbReference>
<keyword evidence="1" id="KW-0229">DNA integration</keyword>
<dbReference type="SUPFAM" id="SSF56349">
    <property type="entry name" value="DNA breaking-rejoining enzymes"/>
    <property type="match status" value="1"/>
</dbReference>
<organism evidence="6 7">
    <name type="scientific">candidate division MSBL1 archaeon SCGC-AAA259I07</name>
    <dbReference type="NCBI Taxonomy" id="1698266"/>
    <lineage>
        <taxon>Archaea</taxon>
        <taxon>Methanobacteriati</taxon>
        <taxon>Methanobacteriota</taxon>
        <taxon>candidate division MSBL1</taxon>
    </lineage>
</organism>
<dbReference type="InterPro" id="IPR011010">
    <property type="entry name" value="DNA_brk_join_enz"/>
</dbReference>
<gene>
    <name evidence="6" type="ORF">AKJ36_02515</name>
</gene>